<name>A0ABS2FXB2_9FIRM</name>
<keyword evidence="1" id="KW-0812">Transmembrane</keyword>
<keyword evidence="3" id="KW-1185">Reference proteome</keyword>
<feature type="transmembrane region" description="Helical" evidence="1">
    <location>
        <begin position="106"/>
        <end position="139"/>
    </location>
</feature>
<dbReference type="Proteomes" id="UP000719500">
    <property type="component" value="Unassembled WGS sequence"/>
</dbReference>
<dbReference type="EMBL" id="JACSNX010000012">
    <property type="protein sequence ID" value="MBM6851525.1"/>
    <property type="molecule type" value="Genomic_DNA"/>
</dbReference>
<feature type="transmembrane region" description="Helical" evidence="1">
    <location>
        <begin position="26"/>
        <end position="44"/>
    </location>
</feature>
<accession>A0ABS2FXB2</accession>
<evidence type="ECO:0000313" key="3">
    <source>
        <dbReference type="Proteomes" id="UP000719500"/>
    </source>
</evidence>
<feature type="transmembrane region" description="Helical" evidence="1">
    <location>
        <begin position="56"/>
        <end position="86"/>
    </location>
</feature>
<protein>
    <submittedName>
        <fullName evidence="2">DUF4956 domain-containing protein</fullName>
    </submittedName>
</protein>
<keyword evidence="1" id="KW-0472">Membrane</keyword>
<reference evidence="2 3" key="1">
    <citation type="journal article" date="2021" name="Sci. Rep.">
        <title>The distribution of antibiotic resistance genes in chicken gut microbiota commensals.</title>
        <authorList>
            <person name="Juricova H."/>
            <person name="Matiasovicova J."/>
            <person name="Kubasova T."/>
            <person name="Cejkova D."/>
            <person name="Rychlik I."/>
        </authorList>
    </citation>
    <scope>NUCLEOTIDE SEQUENCE [LARGE SCALE GENOMIC DNA]</scope>
    <source>
        <strain evidence="2 3">An411</strain>
    </source>
</reference>
<dbReference type="InterPro" id="IPR032531">
    <property type="entry name" value="DUF4956"/>
</dbReference>
<sequence length="226" mass="24570">MPTFTFQDIFKSSFLERLDAVSLPDAVIALALAFCLGLFIFLVYKKCYAGVMYAPSFGVTLIALTLITTLLILAVTSNIVLSLGMVGALSIVRFRTAIKEPMDIAFLFWAIAAGIVLAAGLIPLAVVGSLFVGVVLLVFSRQKNGESPYILVIHCADQDVEGQVRALVEARVRRLNLKSKSVAPGQIELNYEVRLRDADTEFVNELGAMEGVRNVVLVSYNGDYMG</sequence>
<organism evidence="2 3">
    <name type="scientific">Oscillibacter valericigenes</name>
    <dbReference type="NCBI Taxonomy" id="351091"/>
    <lineage>
        <taxon>Bacteria</taxon>
        <taxon>Bacillati</taxon>
        <taxon>Bacillota</taxon>
        <taxon>Clostridia</taxon>
        <taxon>Eubacteriales</taxon>
        <taxon>Oscillospiraceae</taxon>
        <taxon>Oscillibacter</taxon>
    </lineage>
</organism>
<comment type="caution">
    <text evidence="2">The sequence shown here is derived from an EMBL/GenBank/DDBJ whole genome shotgun (WGS) entry which is preliminary data.</text>
</comment>
<keyword evidence="1" id="KW-1133">Transmembrane helix</keyword>
<dbReference type="RefSeq" id="WP_204804402.1">
    <property type="nucleotide sequence ID" value="NZ_JACSNX010000012.1"/>
</dbReference>
<evidence type="ECO:0000313" key="2">
    <source>
        <dbReference type="EMBL" id="MBM6851525.1"/>
    </source>
</evidence>
<proteinExistence type="predicted"/>
<gene>
    <name evidence="2" type="ORF">H9X91_08770</name>
</gene>
<dbReference type="Pfam" id="PF16316">
    <property type="entry name" value="DUF4956"/>
    <property type="match status" value="1"/>
</dbReference>
<evidence type="ECO:0000256" key="1">
    <source>
        <dbReference type="SAM" id="Phobius"/>
    </source>
</evidence>